<organism evidence="8 9">
    <name type="scientific">Methyloprofundus sedimenti</name>
    <dbReference type="NCBI Taxonomy" id="1420851"/>
    <lineage>
        <taxon>Bacteria</taxon>
        <taxon>Pseudomonadati</taxon>
        <taxon>Pseudomonadota</taxon>
        <taxon>Gammaproteobacteria</taxon>
        <taxon>Methylococcales</taxon>
        <taxon>Methylococcaceae</taxon>
        <taxon>Methyloprofundus</taxon>
    </lineage>
</organism>
<keyword evidence="5 6" id="KW-0472">Membrane</keyword>
<dbReference type="EMBL" id="LPUF01000002">
    <property type="protein sequence ID" value="OQK16122.1"/>
    <property type="molecule type" value="Genomic_DNA"/>
</dbReference>
<feature type="transmembrane region" description="Helical" evidence="6">
    <location>
        <begin position="12"/>
        <end position="32"/>
    </location>
</feature>
<dbReference type="GO" id="GO:0005886">
    <property type="term" value="C:plasma membrane"/>
    <property type="evidence" value="ECO:0007669"/>
    <property type="project" value="UniProtKB-SubCell"/>
</dbReference>
<feature type="transmembrane region" description="Helical" evidence="6">
    <location>
        <begin position="137"/>
        <end position="158"/>
    </location>
</feature>
<dbReference type="RefSeq" id="WP_080523502.1">
    <property type="nucleotide sequence ID" value="NZ_LPUF01000002.1"/>
</dbReference>
<feature type="transmembrane region" description="Helical" evidence="6">
    <location>
        <begin position="203"/>
        <end position="220"/>
    </location>
</feature>
<comment type="caution">
    <text evidence="8">The sequence shown here is derived from an EMBL/GenBank/DDBJ whole genome shotgun (WGS) entry which is preliminary data.</text>
</comment>
<accession>A0A1V8M3K7</accession>
<evidence type="ECO:0000256" key="4">
    <source>
        <dbReference type="ARBA" id="ARBA00022989"/>
    </source>
</evidence>
<evidence type="ECO:0000256" key="3">
    <source>
        <dbReference type="ARBA" id="ARBA00022692"/>
    </source>
</evidence>
<dbReference type="PANTHER" id="PTHR12677:SF59">
    <property type="entry name" value="GOLGI APPARATUS MEMBRANE PROTEIN TVP38-RELATED"/>
    <property type="match status" value="1"/>
</dbReference>
<keyword evidence="2 6" id="KW-1003">Cell membrane</keyword>
<feature type="domain" description="VTT" evidence="7">
    <location>
        <begin position="76"/>
        <end position="188"/>
    </location>
</feature>
<dbReference type="Pfam" id="PF09335">
    <property type="entry name" value="VTT_dom"/>
    <property type="match status" value="1"/>
</dbReference>
<comment type="subcellular location">
    <subcellularLocation>
        <location evidence="1 6">Cell membrane</location>
        <topology evidence="1 6">Multi-pass membrane protein</topology>
    </subcellularLocation>
</comment>
<dbReference type="OrthoDB" id="9800167at2"/>
<protein>
    <recommendedName>
        <fullName evidence="6">TVP38/TMEM64 family membrane protein</fullName>
    </recommendedName>
</protein>
<dbReference type="InterPro" id="IPR032816">
    <property type="entry name" value="VTT_dom"/>
</dbReference>
<evidence type="ECO:0000256" key="2">
    <source>
        <dbReference type="ARBA" id="ARBA00022475"/>
    </source>
</evidence>
<evidence type="ECO:0000259" key="7">
    <source>
        <dbReference type="Pfam" id="PF09335"/>
    </source>
</evidence>
<dbReference type="PANTHER" id="PTHR12677">
    <property type="entry name" value="GOLGI APPARATUS MEMBRANE PROTEIN TVP38-RELATED"/>
    <property type="match status" value="1"/>
</dbReference>
<evidence type="ECO:0000313" key="9">
    <source>
        <dbReference type="Proteomes" id="UP000191980"/>
    </source>
</evidence>
<keyword evidence="9" id="KW-1185">Reference proteome</keyword>
<sequence>MPQKLSQSRYIKYALITFLIFIMLAIWSVDYLSVDHINANKMMISQFIDQHYYFSVLLFFIACIIFINSPVPLAAMVKLLGGFFFGFYLGALFNIVATIMACLAGFGLSRYAFKETFEKSYYERLKIIEDELETNGFYYLLTLRLIMLIPYALINILAGMSRISFKTYFFSTALGVTPASLVYTNAGSKLEEINSVSQLLSPATFIAFLLVALIVLFPVLNKKFNIITRSDF</sequence>
<gene>
    <name evidence="8" type="ORF">AU255_13525</name>
</gene>
<keyword evidence="3 6" id="KW-0812">Transmembrane</keyword>
<name>A0A1V8M3K7_9GAMM</name>
<feature type="transmembrane region" description="Helical" evidence="6">
    <location>
        <begin position="83"/>
        <end position="108"/>
    </location>
</feature>
<dbReference type="InterPro" id="IPR015414">
    <property type="entry name" value="TMEM64"/>
</dbReference>
<dbReference type="Proteomes" id="UP000191980">
    <property type="component" value="Unassembled WGS sequence"/>
</dbReference>
<feature type="transmembrane region" description="Helical" evidence="6">
    <location>
        <begin position="52"/>
        <end position="71"/>
    </location>
</feature>
<dbReference type="STRING" id="1420851.AU255_13525"/>
<reference evidence="8 9" key="1">
    <citation type="submission" date="2015-12" db="EMBL/GenBank/DDBJ databases">
        <authorList>
            <person name="Shamseldin A."/>
            <person name="Moawad H."/>
            <person name="Abd El-Rahim W.M."/>
            <person name="Sadowsky M.J."/>
        </authorList>
    </citation>
    <scope>NUCLEOTIDE SEQUENCE [LARGE SCALE GENOMIC DNA]</scope>
    <source>
        <strain evidence="8 9">WF1</strain>
    </source>
</reference>
<keyword evidence="4 6" id="KW-1133">Transmembrane helix</keyword>
<evidence type="ECO:0000256" key="1">
    <source>
        <dbReference type="ARBA" id="ARBA00004651"/>
    </source>
</evidence>
<proteinExistence type="inferred from homology"/>
<evidence type="ECO:0000313" key="8">
    <source>
        <dbReference type="EMBL" id="OQK16122.1"/>
    </source>
</evidence>
<feature type="transmembrane region" description="Helical" evidence="6">
    <location>
        <begin position="165"/>
        <end position="183"/>
    </location>
</feature>
<evidence type="ECO:0000256" key="5">
    <source>
        <dbReference type="ARBA" id="ARBA00023136"/>
    </source>
</evidence>
<comment type="similarity">
    <text evidence="6">Belongs to the TVP38/TMEM64 family.</text>
</comment>
<dbReference type="AlphaFoldDB" id="A0A1V8M3K7"/>
<evidence type="ECO:0000256" key="6">
    <source>
        <dbReference type="RuleBase" id="RU366058"/>
    </source>
</evidence>